<dbReference type="EMBL" id="KZ613491">
    <property type="protein sequence ID" value="PMD18958.1"/>
    <property type="molecule type" value="Genomic_DNA"/>
</dbReference>
<dbReference type="GO" id="GO:0046872">
    <property type="term" value="F:metal ion binding"/>
    <property type="evidence" value="ECO:0007669"/>
    <property type="project" value="UniProtKB-KW"/>
</dbReference>
<name>A0A2J6PY35_9HELO</name>
<feature type="binding site" evidence="9">
    <location>
        <position position="106"/>
    </location>
    <ligand>
        <name>Fe cation</name>
        <dbReference type="ChEBI" id="CHEBI:24875"/>
        <label>1</label>
    </ligand>
</feature>
<keyword evidence="11" id="KW-1185">Reference proteome</keyword>
<comment type="similarity">
    <text evidence="9">Belongs to the deoxyhypusine hydroxylase family.</text>
</comment>
<evidence type="ECO:0000256" key="4">
    <source>
        <dbReference type="ARBA" id="ARBA00022737"/>
    </source>
</evidence>
<keyword evidence="5 9" id="KW-0560">Oxidoreductase</keyword>
<feature type="binding site" evidence="9">
    <location>
        <position position="73"/>
    </location>
    <ligand>
        <name>Fe cation</name>
        <dbReference type="ChEBI" id="CHEBI:24875"/>
        <label>1</label>
    </ligand>
</feature>
<evidence type="ECO:0000256" key="3">
    <source>
        <dbReference type="ARBA" id="ARBA00022723"/>
    </source>
</evidence>
<dbReference type="HAMAP" id="MF_03101">
    <property type="entry name" value="Deoxyhypusine_hydroxylase"/>
    <property type="match status" value="1"/>
</dbReference>
<dbReference type="PANTHER" id="PTHR12697:SF5">
    <property type="entry name" value="DEOXYHYPUSINE HYDROXYLASE"/>
    <property type="match status" value="1"/>
</dbReference>
<proteinExistence type="inferred from homology"/>
<keyword evidence="8 9" id="KW-0386">Hypusine biosynthesis</keyword>
<dbReference type="UniPathway" id="UPA00354"/>
<dbReference type="SUPFAM" id="SSF48371">
    <property type="entry name" value="ARM repeat"/>
    <property type="match status" value="1"/>
</dbReference>
<evidence type="ECO:0000256" key="2">
    <source>
        <dbReference type="ARBA" id="ARBA00005041"/>
    </source>
</evidence>
<comment type="catalytic activity">
    <reaction evidence="1 9">
        <text>[eIF5A protein]-deoxyhypusine + AH2 + O2 = [eIF5A protein]-hypusine + A + H2O</text>
        <dbReference type="Rhea" id="RHEA:14101"/>
        <dbReference type="Rhea" id="RHEA-COMP:10144"/>
        <dbReference type="Rhea" id="RHEA-COMP:12592"/>
        <dbReference type="ChEBI" id="CHEBI:13193"/>
        <dbReference type="ChEBI" id="CHEBI:15377"/>
        <dbReference type="ChEBI" id="CHEBI:15379"/>
        <dbReference type="ChEBI" id="CHEBI:17499"/>
        <dbReference type="ChEBI" id="CHEBI:82657"/>
        <dbReference type="ChEBI" id="CHEBI:91175"/>
        <dbReference type="EC" id="1.14.99.29"/>
    </reaction>
</comment>
<dbReference type="InterPro" id="IPR004155">
    <property type="entry name" value="PBS_lyase_HEAT"/>
</dbReference>
<evidence type="ECO:0000256" key="8">
    <source>
        <dbReference type="ARBA" id="ARBA00023256"/>
    </source>
</evidence>
<reference evidence="10 11" key="1">
    <citation type="submission" date="2016-05" db="EMBL/GenBank/DDBJ databases">
        <title>A degradative enzymes factory behind the ericoid mycorrhizal symbiosis.</title>
        <authorList>
            <consortium name="DOE Joint Genome Institute"/>
            <person name="Martino E."/>
            <person name="Morin E."/>
            <person name="Grelet G."/>
            <person name="Kuo A."/>
            <person name="Kohler A."/>
            <person name="Daghino S."/>
            <person name="Barry K."/>
            <person name="Choi C."/>
            <person name="Cichocki N."/>
            <person name="Clum A."/>
            <person name="Copeland A."/>
            <person name="Hainaut M."/>
            <person name="Haridas S."/>
            <person name="Labutti K."/>
            <person name="Lindquist E."/>
            <person name="Lipzen A."/>
            <person name="Khouja H.-R."/>
            <person name="Murat C."/>
            <person name="Ohm R."/>
            <person name="Olson A."/>
            <person name="Spatafora J."/>
            <person name="Veneault-Fourrey C."/>
            <person name="Henrissat B."/>
            <person name="Grigoriev I."/>
            <person name="Martin F."/>
            <person name="Perotto S."/>
        </authorList>
    </citation>
    <scope>NUCLEOTIDE SEQUENCE [LARGE SCALE GENOMIC DNA]</scope>
    <source>
        <strain evidence="10 11">UAMH 7357</strain>
    </source>
</reference>
<evidence type="ECO:0000256" key="1">
    <source>
        <dbReference type="ARBA" id="ARBA00000068"/>
    </source>
</evidence>
<keyword evidence="7 9" id="KW-0503">Monooxygenase</keyword>
<organism evidence="10 11">
    <name type="scientific">Hyaloscypha hepaticicola</name>
    <dbReference type="NCBI Taxonomy" id="2082293"/>
    <lineage>
        <taxon>Eukaryota</taxon>
        <taxon>Fungi</taxon>
        <taxon>Dikarya</taxon>
        <taxon>Ascomycota</taxon>
        <taxon>Pezizomycotina</taxon>
        <taxon>Leotiomycetes</taxon>
        <taxon>Helotiales</taxon>
        <taxon>Hyaloscyphaceae</taxon>
        <taxon>Hyaloscypha</taxon>
    </lineage>
</organism>
<dbReference type="PANTHER" id="PTHR12697">
    <property type="entry name" value="PBS LYASE HEAT-LIKE PROTEIN"/>
    <property type="match status" value="1"/>
</dbReference>
<keyword evidence="4" id="KW-0677">Repeat</keyword>
<feature type="binding site" evidence="9">
    <location>
        <position position="74"/>
    </location>
    <ligand>
        <name>Fe cation</name>
        <dbReference type="ChEBI" id="CHEBI:24875"/>
        <label>1</label>
    </ligand>
</feature>
<feature type="binding site" evidence="9">
    <location>
        <position position="237"/>
    </location>
    <ligand>
        <name>Fe cation</name>
        <dbReference type="ChEBI" id="CHEBI:24875"/>
        <label>2</label>
    </ligand>
</feature>
<dbReference type="Proteomes" id="UP000235672">
    <property type="component" value="Unassembled WGS sequence"/>
</dbReference>
<evidence type="ECO:0000256" key="6">
    <source>
        <dbReference type="ARBA" id="ARBA00023004"/>
    </source>
</evidence>
<keyword evidence="9" id="KW-0963">Cytoplasm</keyword>
<feature type="binding site" evidence="9">
    <location>
        <position position="238"/>
    </location>
    <ligand>
        <name>Fe cation</name>
        <dbReference type="ChEBI" id="CHEBI:24875"/>
        <label>2</label>
    </ligand>
</feature>
<dbReference type="Pfam" id="PF13646">
    <property type="entry name" value="HEAT_2"/>
    <property type="match status" value="2"/>
</dbReference>
<comment type="subcellular location">
    <subcellularLocation>
        <location evidence="9">Cytoplasm</location>
    </subcellularLocation>
    <subcellularLocation>
        <location evidence="9">Nucleus</location>
    </subcellularLocation>
</comment>
<keyword evidence="9" id="KW-0539">Nucleus</keyword>
<protein>
    <recommendedName>
        <fullName evidence="9">Deoxyhypusine hydroxylase</fullName>
        <shortName evidence="9">DOHH</shortName>
        <ecNumber evidence="9">1.14.99.29</ecNumber>
    </recommendedName>
    <alternativeName>
        <fullName evidence="9">Deoxyhypusine dioxygenase</fullName>
    </alternativeName>
    <alternativeName>
        <fullName evidence="9">Deoxyhypusine monooxygenase</fullName>
    </alternativeName>
</protein>
<dbReference type="Gene3D" id="1.25.10.10">
    <property type="entry name" value="Leucine-rich Repeat Variant"/>
    <property type="match status" value="2"/>
</dbReference>
<keyword evidence="6 9" id="KW-0408">Iron</keyword>
<feature type="binding site" evidence="9">
    <location>
        <position position="107"/>
    </location>
    <ligand>
        <name>Fe cation</name>
        <dbReference type="ChEBI" id="CHEBI:24875"/>
        <label>1</label>
    </ligand>
</feature>
<dbReference type="InterPro" id="IPR011989">
    <property type="entry name" value="ARM-like"/>
</dbReference>
<dbReference type="GO" id="GO:0019135">
    <property type="term" value="F:deoxyhypusine monooxygenase activity"/>
    <property type="evidence" value="ECO:0007669"/>
    <property type="project" value="UniProtKB-UniRule"/>
</dbReference>
<feature type="binding site" evidence="9">
    <location>
        <position position="271"/>
    </location>
    <ligand>
        <name>Fe cation</name>
        <dbReference type="ChEBI" id="CHEBI:24875"/>
        <label>2</label>
    </ligand>
</feature>
<keyword evidence="3 9" id="KW-0479">Metal-binding</keyword>
<dbReference type="OrthoDB" id="421002at2759"/>
<dbReference type="STRING" id="1745343.A0A2J6PY35"/>
<dbReference type="GO" id="GO:0005634">
    <property type="term" value="C:nucleus"/>
    <property type="evidence" value="ECO:0007669"/>
    <property type="project" value="UniProtKB-SubCell"/>
</dbReference>
<evidence type="ECO:0000256" key="7">
    <source>
        <dbReference type="ARBA" id="ARBA00023033"/>
    </source>
</evidence>
<dbReference type="InterPro" id="IPR027517">
    <property type="entry name" value="Deoxyhypusine_hydroxylase"/>
</dbReference>
<dbReference type="SMART" id="SM00567">
    <property type="entry name" value="EZ_HEAT"/>
    <property type="match status" value="6"/>
</dbReference>
<comment type="function">
    <text evidence="9">Catalyzes the hydroxylation of the N(6)-(4-aminobutyl)-L-lysine intermediate to form hypusine, an essential post-translational modification only found in mature eIF-5A factor.</text>
</comment>
<feature type="binding site" evidence="9">
    <location>
        <position position="270"/>
    </location>
    <ligand>
        <name>Fe cation</name>
        <dbReference type="ChEBI" id="CHEBI:24875"/>
        <label>2</label>
    </ligand>
</feature>
<dbReference type="GO" id="GO:0005737">
    <property type="term" value="C:cytoplasm"/>
    <property type="evidence" value="ECO:0007669"/>
    <property type="project" value="UniProtKB-SubCell"/>
</dbReference>
<sequence length="329" mass="35555">MTPSAISPPATSPSPTDDPTVLALRKTLTSESSPLALRFRALFSLKHLACQSSLPAIHAIAAAFTSRSALLKHELAYCLGQTKNLAAVPYLRKVLEDVEEDAMCRHEAAEALGAIGDMGSLGVLREFRDREGETVVVKETCEIAVARIEWENSEEGKREKLRQSDFASIDPAPPVEQSESIESLEKSLLDTKLPLFLRYRAMFGLRDLASPPDLPTAVPAVLALAKGLNDPSALFRHEVAFVFGQLSHPASIPALSAALGNLEEASMVRHEAAEALGSLGEEEGVEDILKRFLNDKEQVVQDSVIVALDMAEFEKGGQAEYALIPETTA</sequence>
<dbReference type="InterPro" id="IPR016024">
    <property type="entry name" value="ARM-type_fold"/>
</dbReference>
<comment type="pathway">
    <text evidence="2 9">Protein modification; eIF5A hypusination.</text>
</comment>
<comment type="cofactor">
    <cofactor evidence="9">
        <name>Fe(2+)</name>
        <dbReference type="ChEBI" id="CHEBI:29033"/>
    </cofactor>
    <text evidence="9">Binds 2 Fe(2+) ions per subunit.</text>
</comment>
<evidence type="ECO:0000256" key="9">
    <source>
        <dbReference type="HAMAP-Rule" id="MF_03101"/>
    </source>
</evidence>
<evidence type="ECO:0000256" key="5">
    <source>
        <dbReference type="ARBA" id="ARBA00023002"/>
    </source>
</evidence>
<evidence type="ECO:0000313" key="10">
    <source>
        <dbReference type="EMBL" id="PMD18958.1"/>
    </source>
</evidence>
<accession>A0A2J6PY35</accession>
<evidence type="ECO:0000313" key="11">
    <source>
        <dbReference type="Proteomes" id="UP000235672"/>
    </source>
</evidence>
<gene>
    <name evidence="9" type="primary">LIA1</name>
    <name evidence="10" type="ORF">NA56DRAFT_603487</name>
</gene>
<dbReference type="AlphaFoldDB" id="A0A2J6PY35"/>
<dbReference type="EC" id="1.14.99.29" evidence="9"/>